<dbReference type="RefSeq" id="WP_179748283.1">
    <property type="nucleotide sequence ID" value="NZ_BAAAGN010000002.1"/>
</dbReference>
<organism evidence="2 3">
    <name type="scientific">Kineococcus aurantiacus</name>
    <dbReference type="NCBI Taxonomy" id="37633"/>
    <lineage>
        <taxon>Bacteria</taxon>
        <taxon>Bacillati</taxon>
        <taxon>Actinomycetota</taxon>
        <taxon>Actinomycetes</taxon>
        <taxon>Kineosporiales</taxon>
        <taxon>Kineosporiaceae</taxon>
        <taxon>Kineococcus</taxon>
    </lineage>
</organism>
<accession>A0A7Y9ARB6</accession>
<dbReference type="Gene3D" id="3.50.50.60">
    <property type="entry name" value="FAD/NAD(P)-binding domain"/>
    <property type="match status" value="1"/>
</dbReference>
<evidence type="ECO:0000259" key="1">
    <source>
        <dbReference type="Pfam" id="PF01494"/>
    </source>
</evidence>
<feature type="domain" description="FAD-binding" evidence="1">
    <location>
        <begin position="12"/>
        <end position="325"/>
    </location>
</feature>
<dbReference type="PANTHER" id="PTHR46865">
    <property type="entry name" value="OXIDOREDUCTASE-RELATED"/>
    <property type="match status" value="1"/>
</dbReference>
<dbReference type="PRINTS" id="PR00420">
    <property type="entry name" value="RNGMNOXGNASE"/>
</dbReference>
<name>A0A7Y9ARB6_9ACTN</name>
<protein>
    <submittedName>
        <fullName evidence="2">2-polyprenyl-6-methoxyphenol hydroxylase-like FAD-dependent oxidoreductase</fullName>
    </submittedName>
</protein>
<dbReference type="Proteomes" id="UP000521922">
    <property type="component" value="Unassembled WGS sequence"/>
</dbReference>
<dbReference type="AlphaFoldDB" id="A0A7Y9ARB6"/>
<dbReference type="PANTHER" id="PTHR46865:SF2">
    <property type="entry name" value="MONOOXYGENASE"/>
    <property type="match status" value="1"/>
</dbReference>
<proteinExistence type="predicted"/>
<keyword evidence="3" id="KW-1185">Reference proteome</keyword>
<gene>
    <name evidence="2" type="ORF">BJ968_000107</name>
</gene>
<dbReference type="EMBL" id="JACCBB010000001">
    <property type="protein sequence ID" value="NYD20567.1"/>
    <property type="molecule type" value="Genomic_DNA"/>
</dbReference>
<dbReference type="InterPro" id="IPR051704">
    <property type="entry name" value="FAD_aromatic-hydroxylase"/>
</dbReference>
<dbReference type="Pfam" id="PF01494">
    <property type="entry name" value="FAD_binding_3"/>
    <property type="match status" value="1"/>
</dbReference>
<reference evidence="2 3" key="1">
    <citation type="submission" date="2020-07" db="EMBL/GenBank/DDBJ databases">
        <title>Sequencing the genomes of 1000 actinobacteria strains.</title>
        <authorList>
            <person name="Klenk H.-P."/>
        </authorList>
    </citation>
    <scope>NUCLEOTIDE SEQUENCE [LARGE SCALE GENOMIC DNA]</scope>
    <source>
        <strain evidence="2 3">DSM 7487</strain>
    </source>
</reference>
<comment type="caution">
    <text evidence="2">The sequence shown here is derived from an EMBL/GenBank/DDBJ whole genome shotgun (WGS) entry which is preliminary data.</text>
</comment>
<dbReference type="InterPro" id="IPR036188">
    <property type="entry name" value="FAD/NAD-bd_sf"/>
</dbReference>
<dbReference type="GO" id="GO:0071949">
    <property type="term" value="F:FAD binding"/>
    <property type="evidence" value="ECO:0007669"/>
    <property type="project" value="InterPro"/>
</dbReference>
<dbReference type="InterPro" id="IPR002938">
    <property type="entry name" value="FAD-bd"/>
</dbReference>
<dbReference type="SUPFAM" id="SSF51905">
    <property type="entry name" value="FAD/NAD(P)-binding domain"/>
    <property type="match status" value="1"/>
</dbReference>
<evidence type="ECO:0000313" key="3">
    <source>
        <dbReference type="Proteomes" id="UP000521922"/>
    </source>
</evidence>
<sequence length="429" mass="47088">MSTHTAPTRTPRVLVTGASIAGPTLAWGLHQAGFAVTLLERSPRPREAGQNIDVRGLGREVLRRMGIEDTVRAHLTGERGTRYVDDEGRPYASIPREEGRDGPTAELEILRGKFAEILVGLVEDDVDLRYGDHVVGVRQDPDSVQVEFHSGARERFDVLLVAEGRSSRTRRLLFDRETEYRDFGVSIAYGTLSRTADDVDWWDWYTAPRGRVASIRPDNVGTLRASLSFESEPLGFEGLPVEAQLSVLTERFRGARWQTRRILDGFAARPEEFYTQRMEQVVVSTWSKGRVALLGDAAWGSGPTGMGTTLALVAAHVLAGELARTHAAGEDHPGRAFARYEALLRRYADSAQGLPPGGARLLHPFSGTGVALVRTAHRLAATRALRGLAQRTFLTSARSVPVLDDYPVLRGCPAVAGPVGRDPAENRRR</sequence>
<dbReference type="Gene3D" id="3.30.9.10">
    <property type="entry name" value="D-Amino Acid Oxidase, subunit A, domain 2"/>
    <property type="match status" value="1"/>
</dbReference>
<evidence type="ECO:0000313" key="2">
    <source>
        <dbReference type="EMBL" id="NYD20567.1"/>
    </source>
</evidence>